<sequence>MNEAGWLRIRFGVNSKKFNFFQSFHPALEKFQGFDLQIFDLNSSSSNSFTRLSRISDDPSIDKRLARIRNRSSHFILHFHSSSSSPPHSRSLHRSSRLAWLCFRFKKTKIQVLL</sequence>
<protein>
    <submittedName>
        <fullName evidence="1">Uncharacterized protein</fullName>
    </submittedName>
</protein>
<comment type="caution">
    <text evidence="1">The sequence shown here is derived from an EMBL/GenBank/DDBJ whole genome shotgun (WGS) entry which is preliminary data.</text>
</comment>
<dbReference type="Proteomes" id="UP000765509">
    <property type="component" value="Unassembled WGS sequence"/>
</dbReference>
<name>A0A9Q3CM64_9BASI</name>
<keyword evidence="2" id="KW-1185">Reference proteome</keyword>
<gene>
    <name evidence="1" type="ORF">O181_024821</name>
</gene>
<evidence type="ECO:0000313" key="2">
    <source>
        <dbReference type="Proteomes" id="UP000765509"/>
    </source>
</evidence>
<evidence type="ECO:0000313" key="1">
    <source>
        <dbReference type="EMBL" id="MBW0485106.1"/>
    </source>
</evidence>
<proteinExistence type="predicted"/>
<accession>A0A9Q3CM64</accession>
<dbReference type="AlphaFoldDB" id="A0A9Q3CM64"/>
<organism evidence="1 2">
    <name type="scientific">Austropuccinia psidii MF-1</name>
    <dbReference type="NCBI Taxonomy" id="1389203"/>
    <lineage>
        <taxon>Eukaryota</taxon>
        <taxon>Fungi</taxon>
        <taxon>Dikarya</taxon>
        <taxon>Basidiomycota</taxon>
        <taxon>Pucciniomycotina</taxon>
        <taxon>Pucciniomycetes</taxon>
        <taxon>Pucciniales</taxon>
        <taxon>Sphaerophragmiaceae</taxon>
        <taxon>Austropuccinia</taxon>
    </lineage>
</organism>
<reference evidence="1" key="1">
    <citation type="submission" date="2021-03" db="EMBL/GenBank/DDBJ databases">
        <title>Draft genome sequence of rust myrtle Austropuccinia psidii MF-1, a brazilian biotype.</title>
        <authorList>
            <person name="Quecine M.C."/>
            <person name="Pachon D.M.R."/>
            <person name="Bonatelli M.L."/>
            <person name="Correr F.H."/>
            <person name="Franceschini L.M."/>
            <person name="Leite T.F."/>
            <person name="Margarido G.R.A."/>
            <person name="Almeida C.A."/>
            <person name="Ferrarezi J.A."/>
            <person name="Labate C.A."/>
        </authorList>
    </citation>
    <scope>NUCLEOTIDE SEQUENCE</scope>
    <source>
        <strain evidence="1">MF-1</strain>
    </source>
</reference>
<dbReference type="EMBL" id="AVOT02008010">
    <property type="protein sequence ID" value="MBW0485106.1"/>
    <property type="molecule type" value="Genomic_DNA"/>
</dbReference>